<accession>A0ABD3NBL0</accession>
<feature type="compositionally biased region" description="Acidic residues" evidence="2">
    <location>
        <begin position="150"/>
        <end position="166"/>
    </location>
</feature>
<organism evidence="3 4">
    <name type="scientific">Cyclotella atomus</name>
    <dbReference type="NCBI Taxonomy" id="382360"/>
    <lineage>
        <taxon>Eukaryota</taxon>
        <taxon>Sar</taxon>
        <taxon>Stramenopiles</taxon>
        <taxon>Ochrophyta</taxon>
        <taxon>Bacillariophyta</taxon>
        <taxon>Coscinodiscophyceae</taxon>
        <taxon>Thalassiosirophycidae</taxon>
        <taxon>Stephanodiscales</taxon>
        <taxon>Stephanodiscaceae</taxon>
        <taxon>Cyclotella</taxon>
    </lineage>
</organism>
<proteinExistence type="predicted"/>
<name>A0ABD3NBL0_9STRA</name>
<gene>
    <name evidence="3" type="ORF">ACHAWO_004110</name>
</gene>
<feature type="compositionally biased region" description="Basic and acidic residues" evidence="2">
    <location>
        <begin position="242"/>
        <end position="251"/>
    </location>
</feature>
<dbReference type="PANTHER" id="PTHR43215:SF14">
    <property type="entry name" value="RADIAL SPOKE HEAD 1 HOMOLOG"/>
    <property type="match status" value="1"/>
</dbReference>
<keyword evidence="1" id="KW-0677">Repeat</keyword>
<dbReference type="AlphaFoldDB" id="A0ABD3NBL0"/>
<dbReference type="SUPFAM" id="SSF82185">
    <property type="entry name" value="Histone H3 K4-specific methyltransferase SET7/9 N-terminal domain"/>
    <property type="match status" value="1"/>
</dbReference>
<evidence type="ECO:0000256" key="2">
    <source>
        <dbReference type="SAM" id="MobiDB-lite"/>
    </source>
</evidence>
<comment type="caution">
    <text evidence="3">The sequence shown here is derived from an EMBL/GenBank/DDBJ whole genome shotgun (WGS) entry which is preliminary data.</text>
</comment>
<protein>
    <submittedName>
        <fullName evidence="3">Uncharacterized protein</fullName>
    </submittedName>
</protein>
<evidence type="ECO:0000256" key="1">
    <source>
        <dbReference type="ARBA" id="ARBA00022737"/>
    </source>
</evidence>
<dbReference type="EMBL" id="JALLPJ020001261">
    <property type="protein sequence ID" value="KAL3772748.1"/>
    <property type="molecule type" value="Genomic_DNA"/>
</dbReference>
<evidence type="ECO:0000313" key="4">
    <source>
        <dbReference type="Proteomes" id="UP001530400"/>
    </source>
</evidence>
<keyword evidence="4" id="KW-1185">Reference proteome</keyword>
<feature type="region of interest" description="Disordered" evidence="2">
    <location>
        <begin position="242"/>
        <end position="283"/>
    </location>
</feature>
<dbReference type="Pfam" id="PF02493">
    <property type="entry name" value="MORN"/>
    <property type="match status" value="2"/>
</dbReference>
<dbReference type="Proteomes" id="UP001530400">
    <property type="component" value="Unassembled WGS sequence"/>
</dbReference>
<dbReference type="PANTHER" id="PTHR43215">
    <property type="entry name" value="RADIAL SPOKE HEAD 1 HOMOLOG"/>
    <property type="match status" value="1"/>
</dbReference>
<dbReference type="InterPro" id="IPR003409">
    <property type="entry name" value="MORN"/>
</dbReference>
<feature type="compositionally biased region" description="Basic and acidic residues" evidence="2">
    <location>
        <begin position="260"/>
        <end position="269"/>
    </location>
</feature>
<sequence length="424" mass="46673">MSDPPDQSNDPPPTSGNITPAQARINAAIQNLEHASTEVDRLCTIIERAAKALTTARETKQLAQIELDEASKSFNGESGGVAAFDELRNGMDRMDGVGRDLVPNLSPRKSMDPDEDHVEYNEVHSEGGSEGGSEDESESGASSEYHSGSDEEASDEETSEEEASEESEPKKEKPESNNFDLGNDALDQIRYRLQIAKIDPISAVGTKLLDDLLILFQKTEEPITIDLVNRFIDELLYGKKGDPPSEAEKDGSSNNVSLENLKDEKEVTPKETPPPQNNEPTRVRINRGGKVLGWYEGGLDERGYAREGKGSMYYDAGHECHGTWKNDEMIGRGTYVWADGHKYDGEWSGGKRHGLGRFIRPDGVVLYGRYEKGHHRGEGVRWSADRKEAQSMVDGVPKKSVSLAIAEFMALKLGFEDVPPPPVL</sequence>
<reference evidence="3 4" key="1">
    <citation type="submission" date="2024-10" db="EMBL/GenBank/DDBJ databases">
        <title>Updated reference genomes for cyclostephanoid diatoms.</title>
        <authorList>
            <person name="Roberts W.R."/>
            <person name="Alverson A.J."/>
        </authorList>
    </citation>
    <scope>NUCLEOTIDE SEQUENCE [LARGE SCALE GENOMIC DNA]</scope>
    <source>
        <strain evidence="3 4">AJA010-31</strain>
    </source>
</reference>
<dbReference type="SMART" id="SM00698">
    <property type="entry name" value="MORN"/>
    <property type="match status" value="2"/>
</dbReference>
<feature type="compositionally biased region" description="Basic and acidic residues" evidence="2">
    <location>
        <begin position="118"/>
        <end position="127"/>
    </location>
</feature>
<dbReference type="Gene3D" id="2.20.110.10">
    <property type="entry name" value="Histone H3 K4-specific methyltransferase SET7/9 N-terminal domain"/>
    <property type="match status" value="2"/>
</dbReference>
<feature type="region of interest" description="Disordered" evidence="2">
    <location>
        <begin position="95"/>
        <end position="182"/>
    </location>
</feature>
<evidence type="ECO:0000313" key="3">
    <source>
        <dbReference type="EMBL" id="KAL3772748.1"/>
    </source>
</evidence>